<comment type="caution">
    <text evidence="4">The sequence shown here is derived from an EMBL/GenBank/DDBJ whole genome shotgun (WGS) entry which is preliminary data.</text>
</comment>
<dbReference type="PROSITE" id="PS51186">
    <property type="entry name" value="GNAT"/>
    <property type="match status" value="1"/>
</dbReference>
<dbReference type="Pfam" id="PF12802">
    <property type="entry name" value="MarR_2"/>
    <property type="match status" value="1"/>
</dbReference>
<accession>A0A226HJD7</accession>
<gene>
    <name evidence="4" type="ORF">B0A66_05870</name>
</gene>
<dbReference type="RefSeq" id="WP_089048925.1">
    <property type="nucleotide sequence ID" value="NZ_FXTV01000006.1"/>
</dbReference>
<dbReference type="Pfam" id="PF00583">
    <property type="entry name" value="Acetyltransf_1"/>
    <property type="match status" value="1"/>
</dbReference>
<feature type="domain" description="N-acetyltransferase" evidence="3">
    <location>
        <begin position="150"/>
        <end position="306"/>
    </location>
</feature>
<evidence type="ECO:0000256" key="1">
    <source>
        <dbReference type="ARBA" id="ARBA00022679"/>
    </source>
</evidence>
<dbReference type="Proteomes" id="UP000198345">
    <property type="component" value="Unassembled WGS sequence"/>
</dbReference>
<keyword evidence="5" id="KW-1185">Reference proteome</keyword>
<feature type="domain" description="HTH marR-type" evidence="2">
    <location>
        <begin position="1"/>
        <end position="136"/>
    </location>
</feature>
<dbReference type="InterPro" id="IPR000182">
    <property type="entry name" value="GNAT_dom"/>
</dbReference>
<dbReference type="InterPro" id="IPR016181">
    <property type="entry name" value="Acyl_CoA_acyltransferase"/>
</dbReference>
<dbReference type="CDD" id="cd04301">
    <property type="entry name" value="NAT_SF"/>
    <property type="match status" value="1"/>
</dbReference>
<evidence type="ECO:0000259" key="3">
    <source>
        <dbReference type="PROSITE" id="PS51186"/>
    </source>
</evidence>
<dbReference type="PROSITE" id="PS50995">
    <property type="entry name" value="HTH_MARR_2"/>
    <property type="match status" value="1"/>
</dbReference>
<evidence type="ECO:0000313" key="4">
    <source>
        <dbReference type="EMBL" id="OXA93776.1"/>
    </source>
</evidence>
<dbReference type="InterPro" id="IPR036390">
    <property type="entry name" value="WH_DNA-bd_sf"/>
</dbReference>
<keyword evidence="1 4" id="KW-0808">Transferase</keyword>
<dbReference type="PANTHER" id="PTHR13947:SF37">
    <property type="entry name" value="LD18367P"/>
    <property type="match status" value="1"/>
</dbReference>
<dbReference type="OrthoDB" id="5419426at2"/>
<dbReference type="InterPro" id="IPR050769">
    <property type="entry name" value="NAT_camello-type"/>
</dbReference>
<dbReference type="EMBL" id="MUGW01000012">
    <property type="protein sequence ID" value="OXA93776.1"/>
    <property type="molecule type" value="Genomic_DNA"/>
</dbReference>
<dbReference type="SMART" id="SM00347">
    <property type="entry name" value="HTH_MARR"/>
    <property type="match status" value="1"/>
</dbReference>
<name>A0A226HJD7_9FLAO</name>
<dbReference type="SUPFAM" id="SSF55729">
    <property type="entry name" value="Acyl-CoA N-acyltransferases (Nat)"/>
    <property type="match status" value="1"/>
</dbReference>
<protein>
    <submittedName>
        <fullName evidence="4">GNAT family N-acetyltransferase</fullName>
    </submittedName>
</protein>
<proteinExistence type="predicted"/>
<organism evidence="4 5">
    <name type="scientific">Flavobacterium hercynium</name>
    <dbReference type="NCBI Taxonomy" id="387094"/>
    <lineage>
        <taxon>Bacteria</taxon>
        <taxon>Pseudomonadati</taxon>
        <taxon>Bacteroidota</taxon>
        <taxon>Flavobacteriia</taxon>
        <taxon>Flavobacteriales</taxon>
        <taxon>Flavobacteriaceae</taxon>
        <taxon>Flavobacterium</taxon>
    </lineage>
</organism>
<dbReference type="Gene3D" id="3.40.630.30">
    <property type="match status" value="1"/>
</dbReference>
<dbReference type="Gene3D" id="1.10.10.10">
    <property type="entry name" value="Winged helix-like DNA-binding domain superfamily/Winged helix DNA-binding domain"/>
    <property type="match status" value="1"/>
</dbReference>
<dbReference type="PANTHER" id="PTHR13947">
    <property type="entry name" value="GNAT FAMILY N-ACETYLTRANSFERASE"/>
    <property type="match status" value="1"/>
</dbReference>
<dbReference type="AlphaFoldDB" id="A0A226HJD7"/>
<reference evidence="4 5" key="1">
    <citation type="submission" date="2016-11" db="EMBL/GenBank/DDBJ databases">
        <title>Whole genomes of Flavobacteriaceae.</title>
        <authorList>
            <person name="Stine C."/>
            <person name="Li C."/>
            <person name="Tadesse D."/>
        </authorList>
    </citation>
    <scope>NUCLEOTIDE SEQUENCE [LARGE SCALE GENOMIC DNA]</scope>
    <source>
        <strain evidence="4 5">DSM 18292</strain>
    </source>
</reference>
<evidence type="ECO:0000259" key="2">
    <source>
        <dbReference type="PROSITE" id="PS50995"/>
    </source>
</evidence>
<sequence length="307" mass="35584">MTNITSEIRSFNRFYVSHLDILDQFYLESQYSVTEIRIIHEIAEAQQTTAKNICGILNLDKGYMSRVVKRLTKDGVIEKCHSVTDRRAFTIKLTTLGTELLKELNDIADDQTKLRIQSLTTSEQEKLVDAMATIKKLLKNEEDKIAPVNITYRYDLRPGDIGYIIHLHGKIYNKESGFSSEFESYVVETFHHFLADYRPEKDRLWLAELNNQIVGCIAIVHQTDLEAQLRWFLLDPSVRGLGIGKKLLGEALDFCQIKGYKNIYLLTTNMQERALDMYKQVGFELSETQEVSQWGNTFLLERYDLHL</sequence>
<dbReference type="GO" id="GO:0003700">
    <property type="term" value="F:DNA-binding transcription factor activity"/>
    <property type="evidence" value="ECO:0007669"/>
    <property type="project" value="InterPro"/>
</dbReference>
<dbReference type="SUPFAM" id="SSF46785">
    <property type="entry name" value="Winged helix' DNA-binding domain"/>
    <property type="match status" value="1"/>
</dbReference>
<evidence type="ECO:0000313" key="5">
    <source>
        <dbReference type="Proteomes" id="UP000198345"/>
    </source>
</evidence>
<dbReference type="InterPro" id="IPR036388">
    <property type="entry name" value="WH-like_DNA-bd_sf"/>
</dbReference>
<dbReference type="GO" id="GO:0008080">
    <property type="term" value="F:N-acetyltransferase activity"/>
    <property type="evidence" value="ECO:0007669"/>
    <property type="project" value="InterPro"/>
</dbReference>
<dbReference type="InterPro" id="IPR000835">
    <property type="entry name" value="HTH_MarR-typ"/>
</dbReference>